<dbReference type="GO" id="GO:0098542">
    <property type="term" value="P:defense response to other organism"/>
    <property type="evidence" value="ECO:0007669"/>
    <property type="project" value="TreeGrafter"/>
</dbReference>
<dbReference type="Pfam" id="PF00931">
    <property type="entry name" value="NB-ARC"/>
    <property type="match status" value="1"/>
</dbReference>
<dbReference type="SUPFAM" id="SSF52540">
    <property type="entry name" value="P-loop containing nucleoside triphosphate hydrolases"/>
    <property type="match status" value="1"/>
</dbReference>
<dbReference type="PANTHER" id="PTHR23155">
    <property type="entry name" value="DISEASE RESISTANCE PROTEIN RP"/>
    <property type="match status" value="1"/>
</dbReference>
<dbReference type="Proteomes" id="UP000324705">
    <property type="component" value="Chromosome 7A"/>
</dbReference>
<dbReference type="InterPro" id="IPR002182">
    <property type="entry name" value="NB-ARC"/>
</dbReference>
<evidence type="ECO:0000259" key="2">
    <source>
        <dbReference type="Pfam" id="PF00931"/>
    </source>
</evidence>
<organism evidence="3 4">
    <name type="scientific">Triticum turgidum subsp. durum</name>
    <name type="common">Durum wheat</name>
    <name type="synonym">Triticum durum</name>
    <dbReference type="NCBI Taxonomy" id="4567"/>
    <lineage>
        <taxon>Eukaryota</taxon>
        <taxon>Viridiplantae</taxon>
        <taxon>Streptophyta</taxon>
        <taxon>Embryophyta</taxon>
        <taxon>Tracheophyta</taxon>
        <taxon>Spermatophyta</taxon>
        <taxon>Magnoliopsida</taxon>
        <taxon>Liliopsida</taxon>
        <taxon>Poales</taxon>
        <taxon>Poaceae</taxon>
        <taxon>BOP clade</taxon>
        <taxon>Pooideae</taxon>
        <taxon>Triticodae</taxon>
        <taxon>Triticeae</taxon>
        <taxon>Triticinae</taxon>
        <taxon>Triticum</taxon>
    </lineage>
</organism>
<dbReference type="EMBL" id="LT934123">
    <property type="protein sequence ID" value="VAI74611.1"/>
    <property type="molecule type" value="Genomic_DNA"/>
</dbReference>
<sequence length="219" mass="24816">MCGTSSHDLFPEKDSNTATGKSLTRNWTMKAALEQHQLVGREGAMSEVIKLIREEGDRLHVISVWGMGGMGKTTLVRSVYGSEELSGMFQKRAWVTILHPFNREQFFRSLAMQLHSDDTGKDVSLMGDGTEKRLQVMEIADLIKETFRLLDRLTYLIVLDDLSSNTEWDSIIPHFPKDEMTSRIIITTREASVASRCSKKYKLRSLGDDAALDLFKKKV</sequence>
<dbReference type="InterPro" id="IPR027417">
    <property type="entry name" value="P-loop_NTPase"/>
</dbReference>
<protein>
    <recommendedName>
        <fullName evidence="2">NB-ARC domain-containing protein</fullName>
    </recommendedName>
</protein>
<evidence type="ECO:0000313" key="3">
    <source>
        <dbReference type="EMBL" id="VAI74611.1"/>
    </source>
</evidence>
<dbReference type="AlphaFoldDB" id="A0A9R0ZDQ3"/>
<evidence type="ECO:0000256" key="1">
    <source>
        <dbReference type="SAM" id="MobiDB-lite"/>
    </source>
</evidence>
<accession>A0A9R0ZDQ3</accession>
<dbReference type="PANTHER" id="PTHR23155:SF1114">
    <property type="entry name" value="OS02G0475500 PROTEIN"/>
    <property type="match status" value="1"/>
</dbReference>
<dbReference type="OMA" id="NACEENE"/>
<feature type="domain" description="NB-ARC" evidence="2">
    <location>
        <begin position="42"/>
        <end position="219"/>
    </location>
</feature>
<reference evidence="3 4" key="1">
    <citation type="submission" date="2017-09" db="EMBL/GenBank/DDBJ databases">
        <authorList>
            <consortium name="International Durum Wheat Genome Sequencing Consortium (IDWGSC)"/>
            <person name="Milanesi L."/>
        </authorList>
    </citation>
    <scope>NUCLEOTIDE SEQUENCE [LARGE SCALE GENOMIC DNA]</scope>
    <source>
        <strain evidence="4">cv. Svevo</strain>
    </source>
</reference>
<name>A0A9R0ZDQ3_TRITD</name>
<feature type="region of interest" description="Disordered" evidence="1">
    <location>
        <begin position="1"/>
        <end position="21"/>
    </location>
</feature>
<gene>
    <name evidence="3" type="ORF">TRITD_7Av1G109930</name>
</gene>
<dbReference type="Gramene" id="TRITD7Av1G109930.3">
    <property type="protein sequence ID" value="TRITD7Av1G109930.3"/>
    <property type="gene ID" value="TRITD7Av1G109930"/>
</dbReference>
<keyword evidence="4" id="KW-1185">Reference proteome</keyword>
<dbReference type="PRINTS" id="PR00364">
    <property type="entry name" value="DISEASERSIST"/>
</dbReference>
<dbReference type="Gene3D" id="3.40.50.300">
    <property type="entry name" value="P-loop containing nucleotide triphosphate hydrolases"/>
    <property type="match status" value="1"/>
</dbReference>
<dbReference type="GO" id="GO:0043531">
    <property type="term" value="F:ADP binding"/>
    <property type="evidence" value="ECO:0007669"/>
    <property type="project" value="InterPro"/>
</dbReference>
<proteinExistence type="predicted"/>
<evidence type="ECO:0000313" key="4">
    <source>
        <dbReference type="Proteomes" id="UP000324705"/>
    </source>
</evidence>
<dbReference type="InterPro" id="IPR044974">
    <property type="entry name" value="Disease_R_plants"/>
</dbReference>